<feature type="coiled-coil region" evidence="2">
    <location>
        <begin position="791"/>
        <end position="877"/>
    </location>
</feature>
<dbReference type="OrthoDB" id="75801at2759"/>
<gene>
    <name evidence="5" type="ORF">Plil01_001800300</name>
</gene>
<name>A0A9W6YHS5_9STRA</name>
<evidence type="ECO:0000259" key="4">
    <source>
        <dbReference type="Pfam" id="PF15665"/>
    </source>
</evidence>
<evidence type="ECO:0000256" key="3">
    <source>
        <dbReference type="SAM" id="MobiDB-lite"/>
    </source>
</evidence>
<feature type="compositionally biased region" description="Polar residues" evidence="3">
    <location>
        <begin position="574"/>
        <end position="598"/>
    </location>
</feature>
<dbReference type="PANTHER" id="PTHR18870:SF9">
    <property type="entry name" value="PROTEIN TAG-278-RELATED"/>
    <property type="match status" value="1"/>
</dbReference>
<sequence length="1117" mass="127252">MNANAAASAAAAAELHLKMCKKVAQLTKVIFQLNTRNEDYQAEAEHTRTAHAAEIQKLTKDAADKMRALQNKMQTQAVTAAQRERQHVADRQIMMNEAQQQQRRTQASRAAAEEAFQAKVTELEAQVQSAQQAFDERLEQLTQLAAAKEKEQALSSQKSTAALEAKLQELREKHTDEVEELVTTSNAKYNKMLAEQLRAQDLLKADLVSAKHDWEKQKQDAAAEHERQRLAQDISAKAAFDNMKHELVTKIEALLVDAETLRGTETKLREEKESLVNNQHEAARTTKQLELQLAKAQQDSQSVRRDASAHSEELQRMLTVSTNKIDELAQELVTLKQTLQTRDRALVQAQKDLEAAQLETLKQNASMSELEAQLRQQLHEHELQLANSKREALDAAQQIESGQEHIHKLEQELAVAQKSITEMQAEGANNSLSQAKLKQELGHVKAELNQVKIDNERALSLLRQTHDSKLQELMSAHTQEMETQRAASAKQLEQLENRMREASARSSDQRLAEIKREHQLVLAEHEAASKSAQDKLHDEIVKLDAKSKTADEQLVMQTQQFSDLQKKHTELTRQLESSRQQVELLQSSKDALQSATQKTQKEKDEAHQKKVRELEALHDKTIQSLKAEKNLLEQYHTQALAQLAQEHAQTLQASTELLECRMLEELAAKDKAMRELYEPQLAKLREDIESLHRALGASTEEATETRRSLEETRLFEQEQLRSAIVDFTERTEAERVRAEDASRQTLKRLMLEHTKHERELETRILDESRSQLATLQARADSDFAQMASDHRQELQTSAHQHTEALRRLEESMNSARERAILTERAEAAKQLAELITKKDSESAQALREAQDSYRQQFKELQGQLDTAKEALAKKTLDWAGAMREGQNLSAALVAKTEEMAQKVSALEKSSREQVETLKLAAKREMDKLLTENLAETKQLSDQFEETRRVMAEKVAYLKTTITEWQDKYARRESRPEDVARIVELERLVVEKDALVRRTLDEMAYFKRELLNREEMYNKTFARTPNVGMLQVLKPHVQMQQQMQMQHSLNQPVQILNPMHATPPPRSRGKPKTFDQPGELQRRRSERSGLSASPPSSATSTSSTNQKALPPLHNNQFS</sequence>
<feature type="domain" description="Protein FAM184A/B N-terminal" evidence="4">
    <location>
        <begin position="29"/>
        <end position="241"/>
    </location>
</feature>
<keyword evidence="1 2" id="KW-0175">Coiled coil</keyword>
<organism evidence="5 6">
    <name type="scientific">Phytophthora lilii</name>
    <dbReference type="NCBI Taxonomy" id="2077276"/>
    <lineage>
        <taxon>Eukaryota</taxon>
        <taxon>Sar</taxon>
        <taxon>Stramenopiles</taxon>
        <taxon>Oomycota</taxon>
        <taxon>Peronosporomycetes</taxon>
        <taxon>Peronosporales</taxon>
        <taxon>Peronosporaceae</taxon>
        <taxon>Phytophthora</taxon>
    </lineage>
</organism>
<evidence type="ECO:0000313" key="6">
    <source>
        <dbReference type="Proteomes" id="UP001165083"/>
    </source>
</evidence>
<dbReference type="Proteomes" id="UP001165083">
    <property type="component" value="Unassembled WGS sequence"/>
</dbReference>
<feature type="coiled-coil region" evidence="2">
    <location>
        <begin position="279"/>
        <end position="426"/>
    </location>
</feature>
<keyword evidence="6" id="KW-1185">Reference proteome</keyword>
<feature type="coiled-coil region" evidence="2">
    <location>
        <begin position="478"/>
        <end position="512"/>
    </location>
</feature>
<dbReference type="EMBL" id="BSXW01012460">
    <property type="protein sequence ID" value="GMF65319.1"/>
    <property type="molecule type" value="Genomic_DNA"/>
</dbReference>
<feature type="compositionally biased region" description="Low complexity" evidence="3">
    <location>
        <begin position="1090"/>
        <end position="1103"/>
    </location>
</feature>
<dbReference type="PANTHER" id="PTHR18870">
    <property type="entry name" value="PROTEIN TAG-278-RELATED"/>
    <property type="match status" value="1"/>
</dbReference>
<protein>
    <submittedName>
        <fullName evidence="5">Unnamed protein product</fullName>
    </submittedName>
</protein>
<dbReference type="InterPro" id="IPR039478">
    <property type="entry name" value="FAM184A/B_N"/>
</dbReference>
<evidence type="ECO:0000256" key="1">
    <source>
        <dbReference type="ARBA" id="ARBA00023054"/>
    </source>
</evidence>
<accession>A0A9W6YHS5</accession>
<reference evidence="5" key="1">
    <citation type="submission" date="2023-04" db="EMBL/GenBank/DDBJ databases">
        <title>Phytophthora lilii NBRC 32176.</title>
        <authorList>
            <person name="Ichikawa N."/>
            <person name="Sato H."/>
            <person name="Tonouchi N."/>
        </authorList>
    </citation>
    <scope>NUCLEOTIDE SEQUENCE</scope>
    <source>
        <strain evidence="5">NBRC 32176</strain>
    </source>
</reference>
<proteinExistence type="predicted"/>
<feature type="coiled-coil region" evidence="2">
    <location>
        <begin position="23"/>
        <end position="180"/>
    </location>
</feature>
<dbReference type="AlphaFoldDB" id="A0A9W6YHS5"/>
<feature type="region of interest" description="Disordered" evidence="3">
    <location>
        <begin position="572"/>
        <end position="607"/>
    </location>
</feature>
<feature type="region of interest" description="Disordered" evidence="3">
    <location>
        <begin position="1055"/>
        <end position="1117"/>
    </location>
</feature>
<comment type="caution">
    <text evidence="5">The sequence shown here is derived from an EMBL/GenBank/DDBJ whole genome shotgun (WGS) entry which is preliminary data.</text>
</comment>
<evidence type="ECO:0000313" key="5">
    <source>
        <dbReference type="EMBL" id="GMF65319.1"/>
    </source>
</evidence>
<evidence type="ECO:0000256" key="2">
    <source>
        <dbReference type="SAM" id="Coils"/>
    </source>
</evidence>
<dbReference type="Pfam" id="PF15665">
    <property type="entry name" value="FAM184"/>
    <property type="match status" value="1"/>
</dbReference>